<dbReference type="RefSeq" id="WP_093839942.1">
    <property type="nucleotide sequence ID" value="NZ_FOLM01000010.1"/>
</dbReference>
<dbReference type="AlphaFoldDB" id="A0A1I1Q7Z2"/>
<evidence type="ECO:0000313" key="2">
    <source>
        <dbReference type="EMBL" id="SFD14230.1"/>
    </source>
</evidence>
<dbReference type="Pfam" id="PF05133">
    <property type="entry name" value="SPP1_portal"/>
    <property type="match status" value="1"/>
</dbReference>
<dbReference type="InterPro" id="IPR021145">
    <property type="entry name" value="Portal_protein_SPP1_Gp6-like"/>
</dbReference>
<reference evidence="2 3" key="1">
    <citation type="submission" date="2016-10" db="EMBL/GenBank/DDBJ databases">
        <authorList>
            <person name="de Groot N.N."/>
        </authorList>
    </citation>
    <scope>NUCLEOTIDE SEQUENCE [LARGE SCALE GENOMIC DNA]</scope>
    <source>
        <strain evidence="2 3">CGMCC 4.5739</strain>
    </source>
</reference>
<evidence type="ECO:0000256" key="1">
    <source>
        <dbReference type="SAM" id="MobiDB-lite"/>
    </source>
</evidence>
<keyword evidence="3" id="KW-1185">Reference proteome</keyword>
<organism evidence="2 3">
    <name type="scientific">Streptomyces aidingensis</name>
    <dbReference type="NCBI Taxonomy" id="910347"/>
    <lineage>
        <taxon>Bacteria</taxon>
        <taxon>Bacillati</taxon>
        <taxon>Actinomycetota</taxon>
        <taxon>Actinomycetes</taxon>
        <taxon>Kitasatosporales</taxon>
        <taxon>Streptomycetaceae</taxon>
        <taxon>Streptomyces</taxon>
    </lineage>
</organism>
<gene>
    <name evidence="2" type="ORF">SAMN05421773_110103</name>
</gene>
<evidence type="ECO:0000313" key="3">
    <source>
        <dbReference type="Proteomes" id="UP000199207"/>
    </source>
</evidence>
<dbReference type="EMBL" id="FOLM01000010">
    <property type="protein sequence ID" value="SFD14230.1"/>
    <property type="molecule type" value="Genomic_DNA"/>
</dbReference>
<name>A0A1I1Q7Z2_9ACTN</name>
<dbReference type="OrthoDB" id="1780383at2"/>
<dbReference type="Proteomes" id="UP000199207">
    <property type="component" value="Unassembled WGS sequence"/>
</dbReference>
<feature type="region of interest" description="Disordered" evidence="1">
    <location>
        <begin position="444"/>
        <end position="467"/>
    </location>
</feature>
<protein>
    <submittedName>
        <fullName evidence="2">Phage portal protein, SPP1 Gp6-like</fullName>
    </submittedName>
</protein>
<sequence length="467" mass="51406">MLLETKKEVEEAAGRLTEAHQAEKRRLDPIHAAVRGEDNALYVPQKATEEYRRIVEQSRFNVLPLVITQLAQALFVDGYLTGDGKRSPVWEAVWQPNRMDARQGGLYRSAIEYGASYALGLPGDPVPVITPLSPRRCTALYEDPVNDEWPELALVFGPKVKVGEGWARKARLFDEQQAHPMLVGESGARPAPGEKPKKHGLGVVPLVRYLDSLEDLDDGPCGKVEPLVPVQRQLNQTTYSLLMAQHYGAFRQRWVTGMLVQEDADGNPREPFDVGVDRMLHAEEATAKFGDFAETSLDGYLKSREAALLFIASVAQIPPHNLIIGSGISNISAEALAALEAGHRQDVAEHQQSFGESTEQLMRLCGRAMGDEAAWKDTSGQVIWRDTTPRSLAQVADAWGKVAQMLGVPPRALWSRLPGVTQQDVRAWERMADEQDALLNLEQMFREDAEGSPAGEPEPEPAPSAAG</sequence>
<dbReference type="STRING" id="910347.SAMN05421773_110103"/>
<accession>A0A1I1Q7Z2</accession>
<proteinExistence type="predicted"/>